<dbReference type="GO" id="GO:0006629">
    <property type="term" value="P:lipid metabolic process"/>
    <property type="evidence" value="ECO:0007669"/>
    <property type="project" value="UniProtKB-KW"/>
</dbReference>
<gene>
    <name evidence="21" type="ORF">LITE_LOCUS12834</name>
</gene>
<evidence type="ECO:0000256" key="8">
    <source>
        <dbReference type="ARBA" id="ARBA00022990"/>
    </source>
</evidence>
<reference evidence="21" key="1">
    <citation type="submission" date="2022-08" db="EMBL/GenBank/DDBJ databases">
        <authorList>
            <person name="Gutierrez-Valencia J."/>
        </authorList>
    </citation>
    <scope>NUCLEOTIDE SEQUENCE</scope>
</reference>
<evidence type="ECO:0000256" key="17">
    <source>
        <dbReference type="ARBA" id="ARBA00081533"/>
    </source>
</evidence>
<keyword evidence="12" id="KW-0539">Nucleus</keyword>
<dbReference type="Proteomes" id="UP001154282">
    <property type="component" value="Unassembled WGS sequence"/>
</dbReference>
<evidence type="ECO:0000256" key="7">
    <source>
        <dbReference type="ARBA" id="ARBA00022801"/>
    </source>
</evidence>
<dbReference type="FunFam" id="3.10.129.10:FF:000021">
    <property type="entry name" value="Acyl-coenzyme A thioesterase 13"/>
    <property type="match status" value="1"/>
</dbReference>
<feature type="region of interest" description="Disordered" evidence="19">
    <location>
        <begin position="1"/>
        <end position="20"/>
    </location>
</feature>
<dbReference type="Pfam" id="PF03061">
    <property type="entry name" value="4HBT"/>
    <property type="match status" value="1"/>
</dbReference>
<dbReference type="InterPro" id="IPR029069">
    <property type="entry name" value="HotDog_dom_sf"/>
</dbReference>
<dbReference type="NCBIfam" id="TIGR00369">
    <property type="entry name" value="unchar_dom_1"/>
    <property type="match status" value="1"/>
</dbReference>
<comment type="subcellular location">
    <subcellularLocation>
        <location evidence="3">Cytoplasm</location>
        <location evidence="3">Cytoskeleton</location>
        <location evidence="3">Spindle</location>
    </subcellularLocation>
    <subcellularLocation>
        <location evidence="4">Cytoplasm</location>
        <location evidence="4">Cytosol</location>
    </subcellularLocation>
    <subcellularLocation>
        <location evidence="2">Mitochondrion</location>
    </subcellularLocation>
    <subcellularLocation>
        <location evidence="1">Nucleus</location>
    </subcellularLocation>
</comment>
<keyword evidence="22" id="KW-1185">Reference proteome</keyword>
<dbReference type="CDD" id="cd03443">
    <property type="entry name" value="PaaI_thioesterase"/>
    <property type="match status" value="1"/>
</dbReference>
<dbReference type="PANTHER" id="PTHR21660:SF47">
    <property type="entry name" value="F19P19.27 PROTEIN"/>
    <property type="match status" value="1"/>
</dbReference>
<evidence type="ECO:0000256" key="1">
    <source>
        <dbReference type="ARBA" id="ARBA00004123"/>
    </source>
</evidence>
<evidence type="ECO:0000256" key="6">
    <source>
        <dbReference type="ARBA" id="ARBA00022490"/>
    </source>
</evidence>
<keyword evidence="9" id="KW-0443">Lipid metabolism</keyword>
<keyword evidence="10" id="KW-0496">Mitochondrion</keyword>
<dbReference type="GO" id="GO:0005829">
    <property type="term" value="C:cytosol"/>
    <property type="evidence" value="ECO:0007669"/>
    <property type="project" value="UniProtKB-SubCell"/>
</dbReference>
<evidence type="ECO:0000259" key="20">
    <source>
        <dbReference type="Pfam" id="PF03061"/>
    </source>
</evidence>
<evidence type="ECO:0000256" key="2">
    <source>
        <dbReference type="ARBA" id="ARBA00004173"/>
    </source>
</evidence>
<sequence>QPINKTRNIHGKLPKRKRQEKGLVANWQRVYESWSPRRPRLSESEIEEPEEKEGQMDFENIKKYLDGNASGQVDVKNRSAVGAMPYRFFERFNVQGLHVELVEPGRIICSIKVPPSLLNAGKSLHGGAIATLVDVVGSAVIYTVSAPQNTGVSVEINVSYLDSAYVNEEIEVEARILRLGKTVGVITVELRKKKSGQIIAQGRHTKYLLVSSKL</sequence>
<dbReference type="GO" id="GO:0005819">
    <property type="term" value="C:spindle"/>
    <property type="evidence" value="ECO:0007669"/>
    <property type="project" value="UniProtKB-SubCell"/>
</dbReference>
<evidence type="ECO:0000256" key="15">
    <source>
        <dbReference type="ARBA" id="ARBA00064709"/>
    </source>
</evidence>
<keyword evidence="8" id="KW-0007">Acetylation</keyword>
<evidence type="ECO:0000256" key="10">
    <source>
        <dbReference type="ARBA" id="ARBA00023128"/>
    </source>
</evidence>
<dbReference type="SUPFAM" id="SSF54637">
    <property type="entry name" value="Thioesterase/thiol ester dehydrase-isomerase"/>
    <property type="match status" value="1"/>
</dbReference>
<evidence type="ECO:0000256" key="5">
    <source>
        <dbReference type="ARBA" id="ARBA00008324"/>
    </source>
</evidence>
<evidence type="ECO:0000256" key="18">
    <source>
        <dbReference type="ARBA" id="ARBA00083956"/>
    </source>
</evidence>
<dbReference type="AlphaFoldDB" id="A0AAV0J8T9"/>
<feature type="domain" description="Thioesterase" evidence="20">
    <location>
        <begin position="123"/>
        <end position="197"/>
    </location>
</feature>
<evidence type="ECO:0000256" key="11">
    <source>
        <dbReference type="ARBA" id="ARBA00023212"/>
    </source>
</evidence>
<keyword evidence="11" id="KW-0206">Cytoskeleton</keyword>
<organism evidence="21 22">
    <name type="scientific">Linum tenue</name>
    <dbReference type="NCBI Taxonomy" id="586396"/>
    <lineage>
        <taxon>Eukaryota</taxon>
        <taxon>Viridiplantae</taxon>
        <taxon>Streptophyta</taxon>
        <taxon>Embryophyta</taxon>
        <taxon>Tracheophyta</taxon>
        <taxon>Spermatophyta</taxon>
        <taxon>Magnoliopsida</taxon>
        <taxon>eudicotyledons</taxon>
        <taxon>Gunneridae</taxon>
        <taxon>Pentapetalae</taxon>
        <taxon>rosids</taxon>
        <taxon>fabids</taxon>
        <taxon>Malpighiales</taxon>
        <taxon>Linaceae</taxon>
        <taxon>Linum</taxon>
    </lineage>
</organism>
<comment type="similarity">
    <text evidence="5">Belongs to the thioesterase PaaI family.</text>
</comment>
<name>A0AAV0J8T9_9ROSI</name>
<dbReference type="PANTHER" id="PTHR21660">
    <property type="entry name" value="THIOESTERASE SUPERFAMILY MEMBER-RELATED"/>
    <property type="match status" value="1"/>
</dbReference>
<evidence type="ECO:0000256" key="3">
    <source>
        <dbReference type="ARBA" id="ARBA00004186"/>
    </source>
</evidence>
<dbReference type="GO" id="GO:0047617">
    <property type="term" value="F:fatty acyl-CoA hydrolase activity"/>
    <property type="evidence" value="ECO:0007669"/>
    <property type="project" value="InterPro"/>
</dbReference>
<dbReference type="Gene3D" id="3.10.129.10">
    <property type="entry name" value="Hotdog Thioesterase"/>
    <property type="match status" value="1"/>
</dbReference>
<comment type="caution">
    <text evidence="21">The sequence shown here is derived from an EMBL/GenBank/DDBJ whole genome shotgun (WGS) entry which is preliminary data.</text>
</comment>
<dbReference type="InterPro" id="IPR006683">
    <property type="entry name" value="Thioestr_dom"/>
</dbReference>
<comment type="subunit">
    <text evidence="15">Homotetramer. Interacts with PCTP.</text>
</comment>
<evidence type="ECO:0000256" key="14">
    <source>
        <dbReference type="ARBA" id="ARBA00058205"/>
    </source>
</evidence>
<proteinExistence type="inferred from homology"/>
<evidence type="ECO:0000256" key="4">
    <source>
        <dbReference type="ARBA" id="ARBA00004514"/>
    </source>
</evidence>
<evidence type="ECO:0000256" key="13">
    <source>
        <dbReference type="ARBA" id="ARBA00052976"/>
    </source>
</evidence>
<dbReference type="GO" id="GO:0005739">
    <property type="term" value="C:mitochondrion"/>
    <property type="evidence" value="ECO:0007669"/>
    <property type="project" value="UniProtKB-SubCell"/>
</dbReference>
<keyword evidence="6" id="KW-0963">Cytoplasm</keyword>
<feature type="compositionally biased region" description="Basic residues" evidence="19">
    <location>
        <begin position="7"/>
        <end position="19"/>
    </location>
</feature>
<dbReference type="InterPro" id="IPR003736">
    <property type="entry name" value="PAAI_dom"/>
</dbReference>
<protein>
    <recommendedName>
        <fullName evidence="16">Acyl-coenzyme A thioesterase 13</fullName>
    </recommendedName>
    <alternativeName>
        <fullName evidence="17">Hotdog-fold thioesterase superfamily member 2</fullName>
    </alternativeName>
    <alternativeName>
        <fullName evidence="18">Thioesterase superfamily member 2</fullName>
    </alternativeName>
</protein>
<accession>A0AAV0J8T9</accession>
<evidence type="ECO:0000313" key="22">
    <source>
        <dbReference type="Proteomes" id="UP001154282"/>
    </source>
</evidence>
<dbReference type="GO" id="GO:0005634">
    <property type="term" value="C:nucleus"/>
    <property type="evidence" value="ECO:0007669"/>
    <property type="project" value="UniProtKB-SubCell"/>
</dbReference>
<feature type="region of interest" description="Disordered" evidence="19">
    <location>
        <begin position="34"/>
        <end position="54"/>
    </location>
</feature>
<comment type="function">
    <text evidence="14">Catalyzes the hydrolysis of acyl-CoAs into free fatty acids and coenzyme A (CoASH), regulating their respective intracellular levels. Has acyl-CoA thioesterase activity towards medium (C12) and long-chain (C18) fatty acyl-CoA substrates. Can also hydrolyze 3-hydroxyphenylacetyl-CoA and 3,4-dihydroxyphenylacetyl-CoA (in vitro). May play a role in controlling adaptive thermogenesis.</text>
</comment>
<evidence type="ECO:0000256" key="12">
    <source>
        <dbReference type="ARBA" id="ARBA00023242"/>
    </source>
</evidence>
<evidence type="ECO:0000256" key="9">
    <source>
        <dbReference type="ARBA" id="ARBA00023098"/>
    </source>
</evidence>
<evidence type="ECO:0000256" key="16">
    <source>
        <dbReference type="ARBA" id="ARBA00067273"/>
    </source>
</evidence>
<comment type="catalytic activity">
    <reaction evidence="13">
        <text>a fatty acyl-CoA + H2O = a fatty acid + CoA + H(+)</text>
        <dbReference type="Rhea" id="RHEA:16781"/>
        <dbReference type="ChEBI" id="CHEBI:15377"/>
        <dbReference type="ChEBI" id="CHEBI:15378"/>
        <dbReference type="ChEBI" id="CHEBI:28868"/>
        <dbReference type="ChEBI" id="CHEBI:57287"/>
        <dbReference type="ChEBI" id="CHEBI:77636"/>
    </reaction>
    <physiologicalReaction direction="left-to-right" evidence="13">
        <dbReference type="Rhea" id="RHEA:16782"/>
    </physiologicalReaction>
</comment>
<evidence type="ECO:0000256" key="19">
    <source>
        <dbReference type="SAM" id="MobiDB-lite"/>
    </source>
</evidence>
<dbReference type="EMBL" id="CAMGYJ010000004">
    <property type="protein sequence ID" value="CAI0405298.1"/>
    <property type="molecule type" value="Genomic_DNA"/>
</dbReference>
<evidence type="ECO:0000313" key="21">
    <source>
        <dbReference type="EMBL" id="CAI0405298.1"/>
    </source>
</evidence>
<feature type="non-terminal residue" evidence="21">
    <location>
        <position position="1"/>
    </location>
</feature>
<keyword evidence="7" id="KW-0378">Hydrolase</keyword>
<dbReference type="InterPro" id="IPR039298">
    <property type="entry name" value="ACOT13"/>
</dbReference>